<feature type="region of interest" description="Disordered" evidence="1">
    <location>
        <begin position="105"/>
        <end position="160"/>
    </location>
</feature>
<evidence type="ECO:0000256" key="1">
    <source>
        <dbReference type="SAM" id="MobiDB-lite"/>
    </source>
</evidence>
<dbReference type="Proteomes" id="UP000654075">
    <property type="component" value="Unassembled WGS sequence"/>
</dbReference>
<organism evidence="2 3">
    <name type="scientific">Polarella glacialis</name>
    <name type="common">Dinoflagellate</name>
    <dbReference type="NCBI Taxonomy" id="89957"/>
    <lineage>
        <taxon>Eukaryota</taxon>
        <taxon>Sar</taxon>
        <taxon>Alveolata</taxon>
        <taxon>Dinophyceae</taxon>
        <taxon>Suessiales</taxon>
        <taxon>Suessiaceae</taxon>
        <taxon>Polarella</taxon>
    </lineage>
</organism>
<reference evidence="2" key="1">
    <citation type="submission" date="2021-02" db="EMBL/GenBank/DDBJ databases">
        <authorList>
            <person name="Dougan E. K."/>
            <person name="Rhodes N."/>
            <person name="Thang M."/>
            <person name="Chan C."/>
        </authorList>
    </citation>
    <scope>NUCLEOTIDE SEQUENCE</scope>
</reference>
<dbReference type="EMBL" id="CAJNNV010031584">
    <property type="protein sequence ID" value="CAE8636965.1"/>
    <property type="molecule type" value="Genomic_DNA"/>
</dbReference>
<keyword evidence="3" id="KW-1185">Reference proteome</keyword>
<name>A0A813HGC1_POLGL</name>
<gene>
    <name evidence="2" type="ORF">PGLA1383_LOCUS52367</name>
</gene>
<proteinExistence type="predicted"/>
<dbReference type="OrthoDB" id="486433at2759"/>
<accession>A0A813HGC1</accession>
<feature type="non-terminal residue" evidence="2">
    <location>
        <position position="1"/>
    </location>
</feature>
<evidence type="ECO:0000313" key="3">
    <source>
        <dbReference type="Proteomes" id="UP000654075"/>
    </source>
</evidence>
<comment type="caution">
    <text evidence="2">The sequence shown here is derived from an EMBL/GenBank/DDBJ whole genome shotgun (WGS) entry which is preliminary data.</text>
</comment>
<sequence length="236" mass="26376">MASPLPGIAGADWLVANGKGRVPDERKEELKSVLLRDLEKRFSGATGLQAQALRLEVDQLVETGRISDSNLSRLERRVKERLGGSKTARSESGYSVARTERSLLSNAGSLTARQRPLNGEEGSFQLSRRLSAQAAPEPKENDKSTSGGAKSGSLKAVPEDGDFSRWSQVAKLANIKAEEEKVQKKVSVRENQKELREYLQSQVDYKKTQKSHRQVEEQKLFEVQEAELERWKLDQD</sequence>
<evidence type="ECO:0000313" key="2">
    <source>
        <dbReference type="EMBL" id="CAE8636965.1"/>
    </source>
</evidence>
<dbReference type="AlphaFoldDB" id="A0A813HGC1"/>
<protein>
    <submittedName>
        <fullName evidence="2">Uncharacterized protein</fullName>
    </submittedName>
</protein>
<feature type="region of interest" description="Disordered" evidence="1">
    <location>
        <begin position="81"/>
        <end position="100"/>
    </location>
</feature>